<dbReference type="PROSITE" id="PS00972">
    <property type="entry name" value="USP_1"/>
    <property type="match status" value="1"/>
</dbReference>
<evidence type="ECO:0000256" key="9">
    <source>
        <dbReference type="ARBA" id="ARBA00022786"/>
    </source>
</evidence>
<evidence type="ECO:0000259" key="23">
    <source>
        <dbReference type="PROSITE" id="PS50271"/>
    </source>
</evidence>
<keyword evidence="13" id="KW-0156">Chromatin regulator</keyword>
<dbReference type="PROSITE" id="PS00973">
    <property type="entry name" value="USP_2"/>
    <property type="match status" value="1"/>
</dbReference>
<dbReference type="Ensembl" id="ENSTRUT00000033284.3">
    <property type="protein sequence ID" value="ENSTRUP00000033158.3"/>
    <property type="gene ID" value="ENSTRUG00000013067.3"/>
</dbReference>
<dbReference type="HOGENOM" id="CLU_008279_13_2_1"/>
<dbReference type="RefSeq" id="XP_003967610.2">
    <property type="nucleotide sequence ID" value="XM_003967561.3"/>
</dbReference>
<dbReference type="GO" id="GO:0005634">
    <property type="term" value="C:nucleus"/>
    <property type="evidence" value="ECO:0007669"/>
    <property type="project" value="UniProtKB-SubCell"/>
</dbReference>
<reference evidence="24" key="2">
    <citation type="submission" date="2025-08" db="UniProtKB">
        <authorList>
            <consortium name="Ensembl"/>
        </authorList>
    </citation>
    <scope>IDENTIFICATION</scope>
</reference>
<evidence type="ECO:0000256" key="2">
    <source>
        <dbReference type="ARBA" id="ARBA00004123"/>
    </source>
</evidence>
<keyword evidence="5 20" id="KW-0645">Protease</keyword>
<dbReference type="EC" id="3.4.19.12" evidence="20"/>
<keyword evidence="10 20" id="KW-0378">Hydrolase</keyword>
<dbReference type="SUPFAM" id="SSF57850">
    <property type="entry name" value="RING/U-box"/>
    <property type="match status" value="1"/>
</dbReference>
<keyword evidence="8 19" id="KW-0863">Zinc-finger</keyword>
<dbReference type="FunCoup" id="H2U892">
    <property type="interactions" value="734"/>
</dbReference>
<dbReference type="InParanoid" id="H2U892"/>
<evidence type="ECO:0000256" key="14">
    <source>
        <dbReference type="ARBA" id="ARBA00022990"/>
    </source>
</evidence>
<evidence type="ECO:0000259" key="22">
    <source>
        <dbReference type="PROSITE" id="PS50235"/>
    </source>
</evidence>
<evidence type="ECO:0000256" key="16">
    <source>
        <dbReference type="ARBA" id="ARBA00023306"/>
    </source>
</evidence>
<evidence type="ECO:0000256" key="21">
    <source>
        <dbReference type="SAM" id="MobiDB-lite"/>
    </source>
</evidence>
<evidence type="ECO:0000256" key="11">
    <source>
        <dbReference type="ARBA" id="ARBA00022807"/>
    </source>
</evidence>
<evidence type="ECO:0000256" key="13">
    <source>
        <dbReference type="ARBA" id="ARBA00022853"/>
    </source>
</evidence>
<evidence type="ECO:0000256" key="3">
    <source>
        <dbReference type="ARBA" id="ARBA00004496"/>
    </source>
</evidence>
<feature type="domain" description="USP" evidence="22">
    <location>
        <begin position="160"/>
        <end position="513"/>
    </location>
</feature>
<dbReference type="GeneTree" id="ENSGT00940000157850"/>
<proteinExistence type="inferred from homology"/>
<dbReference type="Gene3D" id="3.30.40.10">
    <property type="entry name" value="Zinc/RING finger domain, C3HC4 (zinc finger)"/>
    <property type="match status" value="1"/>
</dbReference>
<name>H2U892_TAKRU</name>
<dbReference type="FunFam" id="3.30.40.10:FF:000234">
    <property type="entry name" value="Ubiquitinyl hydrolase 1"/>
    <property type="match status" value="1"/>
</dbReference>
<dbReference type="InterPro" id="IPR001607">
    <property type="entry name" value="Znf_UBP"/>
</dbReference>
<dbReference type="KEGG" id="tru:101069211"/>
<dbReference type="GO" id="GO:0006325">
    <property type="term" value="P:chromatin organization"/>
    <property type="evidence" value="ECO:0007669"/>
    <property type="project" value="UniProtKB-KW"/>
</dbReference>
<dbReference type="GO" id="GO:0006508">
    <property type="term" value="P:proteolysis"/>
    <property type="evidence" value="ECO:0007669"/>
    <property type="project" value="UniProtKB-KW"/>
</dbReference>
<evidence type="ECO:0000256" key="18">
    <source>
        <dbReference type="ARBA" id="ARBA00064221"/>
    </source>
</evidence>
<dbReference type="STRING" id="31033.ENSTRUP00000033158"/>
<comment type="subunit">
    <text evidence="18">Interacts (via UBP-type domain) with H2A; the interaction is less efficient than with monoubiquitinated H2A.</text>
</comment>
<reference evidence="24 25" key="1">
    <citation type="journal article" date="2011" name="Genome Biol. Evol.">
        <title>Integration of the genetic map and genome assembly of fugu facilitates insights into distinct features of genome evolution in teleosts and mammals.</title>
        <authorList>
            <person name="Kai W."/>
            <person name="Kikuchi K."/>
            <person name="Tohari S."/>
            <person name="Chew A.K."/>
            <person name="Tay A."/>
            <person name="Fujiwara A."/>
            <person name="Hosoya S."/>
            <person name="Suetake H."/>
            <person name="Naruse K."/>
            <person name="Brenner S."/>
            <person name="Suzuki Y."/>
            <person name="Venkatesh B."/>
        </authorList>
    </citation>
    <scope>NUCLEOTIDE SEQUENCE [LARGE SCALE GENOMIC DNA]</scope>
</reference>
<evidence type="ECO:0000256" key="15">
    <source>
        <dbReference type="ARBA" id="ARBA00023242"/>
    </source>
</evidence>
<keyword evidence="6" id="KW-0479">Metal-binding</keyword>
<evidence type="ECO:0000256" key="20">
    <source>
        <dbReference type="RuleBase" id="RU366025"/>
    </source>
</evidence>
<comment type="subcellular location">
    <subcellularLocation>
        <location evidence="3">Cytoplasm</location>
    </subcellularLocation>
    <subcellularLocation>
        <location evidence="2">Nucleus</location>
    </subcellularLocation>
</comment>
<sequence>MECFHLNSSVSCPIDSSRFPNGTPSSWCCSVCRSNKSPWICLTCLMVHCGRYVNGHAKKHFEETQAVGVSQRKSDKQDKEKYHHSVCMDCSSYSVFCYRCDDFVVNDTKLGQVQKVREHLQSLENFALMGDRQRKRKFQESLSADSKLMKDNDGIAVGATGLRNLGNTCFMNAILQSLSNIEQFSCYFKELPAVSLRSGKTAGRRMYHTRSQGDSSVSLVEEFRKTLCSLWQGSQTAFSPDSLFYTIWKIMPSFRGYQQQDAHEFMRYLLDHLHRELQYGRNGASHAASPQDGVRLSAADGKCCINGTASVVTSIFGGILQNEVNCLICGTESRKFDPFLDLSLDIPSQFRQKRSKDQEPGPTCTLSDCLRSFTDLEELDETELYFCHKCKKRQKSTKKFWVQKLPKVLCLHLKRFHWTAFLRNKIDTYVEFPLKGLDMRGYLLEPENSLPESCVYDLVAVVVHHGSGVGSGHYTAYGSHEGCWYHFNDSTVTLTNEDAVRKAKAYILFYVERAEQAASDHPAATRPPAEVTQDTTAGDKDPTGLALMNMESPHSDASDVAVADTAVSECGREGAAALSEADAGSATAAANSDTSEEAGVEETSQAIQTVAQ</sequence>
<keyword evidence="11 20" id="KW-0788">Thiol protease</keyword>
<evidence type="ECO:0000256" key="5">
    <source>
        <dbReference type="ARBA" id="ARBA00022670"/>
    </source>
</evidence>
<feature type="region of interest" description="Disordered" evidence="21">
    <location>
        <begin position="518"/>
        <end position="612"/>
    </location>
</feature>
<evidence type="ECO:0000256" key="17">
    <source>
        <dbReference type="ARBA" id="ARBA00061185"/>
    </source>
</evidence>
<evidence type="ECO:0000256" key="10">
    <source>
        <dbReference type="ARBA" id="ARBA00022801"/>
    </source>
</evidence>
<dbReference type="InterPro" id="IPR038765">
    <property type="entry name" value="Papain-like_cys_pep_sf"/>
</dbReference>
<dbReference type="GO" id="GO:0004843">
    <property type="term" value="F:cysteine-type deubiquitinase activity"/>
    <property type="evidence" value="ECO:0007669"/>
    <property type="project" value="UniProtKB-UniRule"/>
</dbReference>
<keyword evidence="12" id="KW-0862">Zinc</keyword>
<dbReference type="InterPro" id="IPR050185">
    <property type="entry name" value="Ub_carboxyl-term_hydrolase"/>
</dbReference>
<evidence type="ECO:0000256" key="4">
    <source>
        <dbReference type="ARBA" id="ARBA00022490"/>
    </source>
</evidence>
<dbReference type="GeneID" id="101069211"/>
<keyword evidence="25" id="KW-1185">Reference proteome</keyword>
<evidence type="ECO:0000256" key="7">
    <source>
        <dbReference type="ARBA" id="ARBA00022763"/>
    </source>
</evidence>
<dbReference type="Proteomes" id="UP000005226">
    <property type="component" value="Chromosome 9"/>
</dbReference>
<reference evidence="24" key="3">
    <citation type="submission" date="2025-09" db="UniProtKB">
        <authorList>
            <consortium name="Ensembl"/>
        </authorList>
    </citation>
    <scope>IDENTIFICATION</scope>
</reference>
<protein>
    <recommendedName>
        <fullName evidence="20">Ubiquitin carboxyl-terminal hydrolase</fullName>
        <ecNumber evidence="20">3.4.19.12</ecNumber>
    </recommendedName>
</protein>
<keyword evidence="15" id="KW-0539">Nucleus</keyword>
<evidence type="ECO:0000256" key="6">
    <source>
        <dbReference type="ARBA" id="ARBA00022723"/>
    </source>
</evidence>
<dbReference type="PROSITE" id="PS50235">
    <property type="entry name" value="USP_3"/>
    <property type="match status" value="1"/>
</dbReference>
<keyword evidence="14" id="KW-0007">Acetylation</keyword>
<gene>
    <name evidence="24" type="primary">usp3</name>
</gene>
<feature type="compositionally biased region" description="Polar residues" evidence="21">
    <location>
        <begin position="602"/>
        <end position="612"/>
    </location>
</feature>
<dbReference type="PANTHER" id="PTHR21646">
    <property type="entry name" value="UBIQUITIN CARBOXYL-TERMINAL HYDROLASE"/>
    <property type="match status" value="1"/>
</dbReference>
<dbReference type="Pfam" id="PF00443">
    <property type="entry name" value="UCH"/>
    <property type="match status" value="1"/>
</dbReference>
<dbReference type="InterPro" id="IPR028889">
    <property type="entry name" value="USP"/>
</dbReference>
<keyword evidence="4" id="KW-0963">Cytoplasm</keyword>
<dbReference type="GO" id="GO:0016579">
    <property type="term" value="P:protein deubiquitination"/>
    <property type="evidence" value="ECO:0007669"/>
    <property type="project" value="InterPro"/>
</dbReference>
<evidence type="ECO:0000313" key="25">
    <source>
        <dbReference type="Proteomes" id="UP000005226"/>
    </source>
</evidence>
<evidence type="ECO:0000256" key="19">
    <source>
        <dbReference type="PROSITE-ProRule" id="PRU00502"/>
    </source>
</evidence>
<dbReference type="GO" id="GO:0006974">
    <property type="term" value="P:DNA damage response"/>
    <property type="evidence" value="ECO:0007669"/>
    <property type="project" value="UniProtKB-KW"/>
</dbReference>
<feature type="compositionally biased region" description="Low complexity" evidence="21">
    <location>
        <begin position="558"/>
        <end position="593"/>
    </location>
</feature>
<dbReference type="InterPro" id="IPR013083">
    <property type="entry name" value="Znf_RING/FYVE/PHD"/>
</dbReference>
<dbReference type="Pfam" id="PF02148">
    <property type="entry name" value="zf-UBP"/>
    <property type="match status" value="1"/>
</dbReference>
<keyword evidence="16" id="KW-0131">Cell cycle</keyword>
<dbReference type="OMA" id="KYWVKYL"/>
<dbReference type="SMART" id="SM00290">
    <property type="entry name" value="ZnF_UBP"/>
    <property type="match status" value="1"/>
</dbReference>
<dbReference type="Gene3D" id="3.90.70.10">
    <property type="entry name" value="Cysteine proteinases"/>
    <property type="match status" value="1"/>
</dbReference>
<dbReference type="FunFam" id="3.90.70.10:FF:000019">
    <property type="entry name" value="Ubiquitinyl hydrolase 1"/>
    <property type="match status" value="1"/>
</dbReference>
<evidence type="ECO:0000256" key="1">
    <source>
        <dbReference type="ARBA" id="ARBA00000707"/>
    </source>
</evidence>
<evidence type="ECO:0000256" key="12">
    <source>
        <dbReference type="ARBA" id="ARBA00022833"/>
    </source>
</evidence>
<keyword evidence="7" id="KW-0227">DNA damage</keyword>
<dbReference type="OrthoDB" id="21192at2759"/>
<comment type="catalytic activity">
    <reaction evidence="1 20">
        <text>Thiol-dependent hydrolysis of ester, thioester, amide, peptide and isopeptide bonds formed by the C-terminal Gly of ubiquitin (a 76-residue protein attached to proteins as an intracellular targeting signal).</text>
        <dbReference type="EC" id="3.4.19.12"/>
    </reaction>
</comment>
<dbReference type="InterPro" id="IPR001394">
    <property type="entry name" value="Peptidase_C19_UCH"/>
</dbReference>
<dbReference type="InterPro" id="IPR018200">
    <property type="entry name" value="USP_CS"/>
</dbReference>
<dbReference type="GO" id="GO:0008270">
    <property type="term" value="F:zinc ion binding"/>
    <property type="evidence" value="ECO:0007669"/>
    <property type="project" value="UniProtKB-KW"/>
</dbReference>
<evidence type="ECO:0000256" key="8">
    <source>
        <dbReference type="ARBA" id="ARBA00022771"/>
    </source>
</evidence>
<dbReference type="SUPFAM" id="SSF54001">
    <property type="entry name" value="Cysteine proteinases"/>
    <property type="match status" value="1"/>
</dbReference>
<feature type="domain" description="UBP-type" evidence="23">
    <location>
        <begin position="1"/>
        <end position="123"/>
    </location>
</feature>
<accession>H2U892</accession>
<dbReference type="AlphaFoldDB" id="H2U892"/>
<evidence type="ECO:0000313" key="24">
    <source>
        <dbReference type="Ensembl" id="ENSTRUP00000033158.3"/>
    </source>
</evidence>
<dbReference type="CTD" id="9960"/>
<comment type="similarity">
    <text evidence="17">Belongs to the peptidase C19 family. USP3 subfamily.</text>
</comment>
<dbReference type="PANTHER" id="PTHR21646:SF19">
    <property type="entry name" value="UBIQUITIN CARBOXYL-TERMINAL HYDROLASE 3"/>
    <property type="match status" value="1"/>
</dbReference>
<dbReference type="PROSITE" id="PS50271">
    <property type="entry name" value="ZF_UBP"/>
    <property type="match status" value="1"/>
</dbReference>
<organism evidence="24 25">
    <name type="scientific">Takifugu rubripes</name>
    <name type="common">Japanese pufferfish</name>
    <name type="synonym">Fugu rubripes</name>
    <dbReference type="NCBI Taxonomy" id="31033"/>
    <lineage>
        <taxon>Eukaryota</taxon>
        <taxon>Metazoa</taxon>
        <taxon>Chordata</taxon>
        <taxon>Craniata</taxon>
        <taxon>Vertebrata</taxon>
        <taxon>Euteleostomi</taxon>
        <taxon>Actinopterygii</taxon>
        <taxon>Neopterygii</taxon>
        <taxon>Teleostei</taxon>
        <taxon>Neoteleostei</taxon>
        <taxon>Acanthomorphata</taxon>
        <taxon>Eupercaria</taxon>
        <taxon>Tetraodontiformes</taxon>
        <taxon>Tetradontoidea</taxon>
        <taxon>Tetraodontidae</taxon>
        <taxon>Takifugu</taxon>
    </lineage>
</organism>
<dbReference type="GO" id="GO:0005737">
    <property type="term" value="C:cytoplasm"/>
    <property type="evidence" value="ECO:0007669"/>
    <property type="project" value="UniProtKB-SubCell"/>
</dbReference>
<keyword evidence="9 20" id="KW-0833">Ubl conjugation pathway</keyword>